<name>A0A7X1Z6D1_9LACT</name>
<organism evidence="1 2">
    <name type="scientific">Lactococcus hircilactis</name>
    <dbReference type="NCBI Taxonomy" id="1494462"/>
    <lineage>
        <taxon>Bacteria</taxon>
        <taxon>Bacillati</taxon>
        <taxon>Bacillota</taxon>
        <taxon>Bacilli</taxon>
        <taxon>Lactobacillales</taxon>
        <taxon>Streptococcaceae</taxon>
        <taxon>Lactococcus</taxon>
    </lineage>
</organism>
<dbReference type="RefSeq" id="WP_153494542.1">
    <property type="nucleotide sequence ID" value="NZ_CBCRWP010000001.1"/>
</dbReference>
<keyword evidence="2" id="KW-1185">Reference proteome</keyword>
<gene>
    <name evidence="1" type="ORF">GHI93_00295</name>
</gene>
<sequence length="65" mass="7825">MIKIYRKDNETSKSFQQVVRWMKEHQLEFEINHLSELSKTEFVQMLRLSDGFSDLIITRYETGKA</sequence>
<dbReference type="Proteomes" id="UP000439550">
    <property type="component" value="Unassembled WGS sequence"/>
</dbReference>
<reference evidence="1 2" key="1">
    <citation type="submission" date="2019-10" db="EMBL/GenBank/DDBJ databases">
        <authorList>
            <person name="Dong K."/>
        </authorList>
    </citation>
    <scope>NUCLEOTIDE SEQUENCE [LARGE SCALE GENOMIC DNA]</scope>
    <source>
        <strain evidence="1 2">DSM 28960</strain>
    </source>
</reference>
<dbReference type="Gene3D" id="3.40.30.10">
    <property type="entry name" value="Glutaredoxin"/>
    <property type="match status" value="1"/>
</dbReference>
<comment type="caution">
    <text evidence="1">The sequence shown here is derived from an EMBL/GenBank/DDBJ whole genome shotgun (WGS) entry which is preliminary data.</text>
</comment>
<proteinExistence type="predicted"/>
<dbReference type="AlphaFoldDB" id="A0A7X1Z6D1"/>
<dbReference type="EMBL" id="WITJ01000001">
    <property type="protein sequence ID" value="MQW38390.1"/>
    <property type="molecule type" value="Genomic_DNA"/>
</dbReference>
<protein>
    <submittedName>
        <fullName evidence="1">Uncharacterized protein</fullName>
    </submittedName>
</protein>
<evidence type="ECO:0000313" key="1">
    <source>
        <dbReference type="EMBL" id="MQW38390.1"/>
    </source>
</evidence>
<accession>A0A7X1Z6D1</accession>
<evidence type="ECO:0000313" key="2">
    <source>
        <dbReference type="Proteomes" id="UP000439550"/>
    </source>
</evidence>